<name>A0A5C0B6B7_9BURK</name>
<dbReference type="Gene3D" id="3.40.630.30">
    <property type="match status" value="1"/>
</dbReference>
<dbReference type="Proteomes" id="UP000325161">
    <property type="component" value="Chromosome"/>
</dbReference>
<dbReference type="InterPro" id="IPR016181">
    <property type="entry name" value="Acyl_CoA_acyltransferase"/>
</dbReference>
<protein>
    <submittedName>
        <fullName evidence="2">GNAT family N-acetyltransferase</fullName>
    </submittedName>
</protein>
<reference evidence="2 3" key="1">
    <citation type="submission" date="2019-08" db="EMBL/GenBank/DDBJ databases">
        <title>Amphibian skin-associated Pigmentiphaga: genome sequence and occurrence across geography and hosts.</title>
        <authorList>
            <person name="Bletz M.C."/>
            <person name="Bunk B."/>
            <person name="Sproeer C."/>
            <person name="Biwer P."/>
            <person name="Reiter S."/>
            <person name="Rabemananjara F.C.E."/>
            <person name="Schulz S."/>
            <person name="Overmann J."/>
            <person name="Vences M."/>
        </authorList>
    </citation>
    <scope>NUCLEOTIDE SEQUENCE [LARGE SCALE GENOMIC DNA]</scope>
    <source>
        <strain evidence="2 3">Mada1488</strain>
    </source>
</reference>
<feature type="domain" description="N-acetyltransferase" evidence="1">
    <location>
        <begin position="1"/>
        <end position="154"/>
    </location>
</feature>
<keyword evidence="2" id="KW-0808">Transferase</keyword>
<dbReference type="KEGG" id="pacr:FXN63_12090"/>
<evidence type="ECO:0000313" key="3">
    <source>
        <dbReference type="Proteomes" id="UP000325161"/>
    </source>
</evidence>
<keyword evidence="3" id="KW-1185">Reference proteome</keyword>
<dbReference type="CDD" id="cd04301">
    <property type="entry name" value="NAT_SF"/>
    <property type="match status" value="1"/>
</dbReference>
<dbReference type="OrthoDB" id="3216107at2"/>
<organism evidence="2 3">
    <name type="scientific">Pigmentiphaga aceris</name>
    <dbReference type="NCBI Taxonomy" id="1940612"/>
    <lineage>
        <taxon>Bacteria</taxon>
        <taxon>Pseudomonadati</taxon>
        <taxon>Pseudomonadota</taxon>
        <taxon>Betaproteobacteria</taxon>
        <taxon>Burkholderiales</taxon>
        <taxon>Alcaligenaceae</taxon>
        <taxon>Pigmentiphaga</taxon>
    </lineage>
</organism>
<accession>A0A5C0B6B7</accession>
<dbReference type="PANTHER" id="PTHR43233">
    <property type="entry name" value="FAMILY N-ACETYLTRANSFERASE, PUTATIVE (AFU_ORTHOLOGUE AFUA_6G03350)-RELATED"/>
    <property type="match status" value="1"/>
</dbReference>
<dbReference type="Pfam" id="PF00583">
    <property type="entry name" value="Acetyltransf_1"/>
    <property type="match status" value="1"/>
</dbReference>
<gene>
    <name evidence="2" type="ORF">FXN63_12090</name>
</gene>
<dbReference type="PANTHER" id="PTHR43233:SF1">
    <property type="entry name" value="FAMILY N-ACETYLTRANSFERASE, PUTATIVE (AFU_ORTHOLOGUE AFUA_6G03350)-RELATED"/>
    <property type="match status" value="1"/>
</dbReference>
<dbReference type="EMBL" id="CP043046">
    <property type="protein sequence ID" value="QEI09273.1"/>
    <property type="molecule type" value="Genomic_DNA"/>
</dbReference>
<dbReference type="SUPFAM" id="SSF55729">
    <property type="entry name" value="Acyl-CoA N-acyltransferases (Nat)"/>
    <property type="match status" value="1"/>
</dbReference>
<dbReference type="GO" id="GO:0016747">
    <property type="term" value="F:acyltransferase activity, transferring groups other than amino-acyl groups"/>
    <property type="evidence" value="ECO:0007669"/>
    <property type="project" value="InterPro"/>
</dbReference>
<sequence length="159" mass="17869">MVGSITTGASEQVLKQLPDGYEISTDPQRLNMDVIHKFLSEDSYWMTGVPRDIVERSVQNSLCFGVYHGTEQVGLARLVTDYSTFALLADVFILAPHRGKGLSKALMASVMEHKDLRHIRRLLLLTLDAHGLYSQFGFKPLASPPRFMEILKADIYQTN</sequence>
<dbReference type="PROSITE" id="PS51186">
    <property type="entry name" value="GNAT"/>
    <property type="match status" value="1"/>
</dbReference>
<dbReference type="InterPro" id="IPR000182">
    <property type="entry name" value="GNAT_dom"/>
</dbReference>
<proteinExistence type="predicted"/>
<evidence type="ECO:0000313" key="2">
    <source>
        <dbReference type="EMBL" id="QEI09273.1"/>
    </source>
</evidence>
<evidence type="ECO:0000259" key="1">
    <source>
        <dbReference type="PROSITE" id="PS51186"/>
    </source>
</evidence>
<dbReference type="AlphaFoldDB" id="A0A5C0B6B7"/>
<dbReference type="InterPro" id="IPR053144">
    <property type="entry name" value="Acetyltransferase_Butenolide"/>
</dbReference>